<sequence>MCAGIDTSPDSLFLQLERPETNQHNDIYGSPGGLSEDDELASTFRHDGWKRNRKLVYQSLRRTLQSKSRVANFNECGATAYVYRAVDDPAKFRLGGSSCRDRFCVPCSIDRSRCLATNVLKTLGKRPARFVTLTLRQTDAHLRDILDRLYDSFRKLRARSFWKHRVKGGCAFIEIKYNAANDAWNVHLHAIVHGRFIPKRDLSAEWYKITGDSFIVDVRAIENEEKIARYVVKYCSKPCNNTFLNRKDFLDTVVIVMVGRRLCLTFGDWRGISLTESPNETDWISLGSFHTVVTKAAQGDRECLAAVHAICRDKAAELLAAAQNARPPPEEKPTN</sequence>
<reference evidence="2" key="1">
    <citation type="journal article" date="2015" name="Nature">
        <title>Complex archaea that bridge the gap between prokaryotes and eukaryotes.</title>
        <authorList>
            <person name="Spang A."/>
            <person name="Saw J.H."/>
            <person name="Jorgensen S.L."/>
            <person name="Zaremba-Niedzwiedzka K."/>
            <person name="Martijn J."/>
            <person name="Lind A.E."/>
            <person name="van Eijk R."/>
            <person name="Schleper C."/>
            <person name="Guy L."/>
            <person name="Ettema T.J."/>
        </authorList>
    </citation>
    <scope>NUCLEOTIDE SEQUENCE</scope>
</reference>
<accession>A0A0F9CKN7</accession>
<protein>
    <recommendedName>
        <fullName evidence="3">Replication protein</fullName>
    </recommendedName>
</protein>
<evidence type="ECO:0000313" key="2">
    <source>
        <dbReference type="EMBL" id="KKL06241.1"/>
    </source>
</evidence>
<gene>
    <name evidence="2" type="ORF">LCGC14_2597990</name>
</gene>
<proteinExistence type="predicted"/>
<dbReference type="AlphaFoldDB" id="A0A0F9CKN7"/>
<dbReference type="EMBL" id="LAZR01043788">
    <property type="protein sequence ID" value="KKL06241.1"/>
    <property type="molecule type" value="Genomic_DNA"/>
</dbReference>
<organism evidence="2">
    <name type="scientific">marine sediment metagenome</name>
    <dbReference type="NCBI Taxonomy" id="412755"/>
    <lineage>
        <taxon>unclassified sequences</taxon>
        <taxon>metagenomes</taxon>
        <taxon>ecological metagenomes</taxon>
    </lineage>
</organism>
<name>A0A0F9CKN7_9ZZZZ</name>
<comment type="caution">
    <text evidence="2">The sequence shown here is derived from an EMBL/GenBank/DDBJ whole genome shotgun (WGS) entry which is preliminary data.</text>
</comment>
<keyword evidence="1" id="KW-0235">DNA replication</keyword>
<feature type="non-terminal residue" evidence="2">
    <location>
        <position position="335"/>
    </location>
</feature>
<evidence type="ECO:0000256" key="1">
    <source>
        <dbReference type="ARBA" id="ARBA00022705"/>
    </source>
</evidence>
<dbReference type="Pfam" id="PF01446">
    <property type="entry name" value="Rep_1"/>
    <property type="match status" value="1"/>
</dbReference>
<dbReference type="InterPro" id="IPR000989">
    <property type="entry name" value="Rep"/>
</dbReference>
<dbReference type="GO" id="GO:0003677">
    <property type="term" value="F:DNA binding"/>
    <property type="evidence" value="ECO:0007669"/>
    <property type="project" value="InterPro"/>
</dbReference>
<dbReference type="GO" id="GO:0006260">
    <property type="term" value="P:DNA replication"/>
    <property type="evidence" value="ECO:0007669"/>
    <property type="project" value="UniProtKB-KW"/>
</dbReference>
<evidence type="ECO:0008006" key="3">
    <source>
        <dbReference type="Google" id="ProtNLM"/>
    </source>
</evidence>